<evidence type="ECO:0000259" key="2">
    <source>
        <dbReference type="Pfam" id="PF12697"/>
    </source>
</evidence>
<dbReference type="EMBL" id="CP045121">
    <property type="protein sequence ID" value="QIN77345.1"/>
    <property type="molecule type" value="Genomic_DNA"/>
</dbReference>
<reference evidence="3 4" key="1">
    <citation type="submission" date="2019-10" db="EMBL/GenBank/DDBJ databases">
        <title>Rubrobacter sp nov SCSIO 52915 isolated from a deep-sea sediment in the South China Sea.</title>
        <authorList>
            <person name="Chen R.W."/>
        </authorList>
    </citation>
    <scope>NUCLEOTIDE SEQUENCE [LARGE SCALE GENOMIC DNA]</scope>
    <source>
        <strain evidence="3 4">SCSIO 52915</strain>
    </source>
</reference>
<keyword evidence="3" id="KW-0378">Hydrolase</keyword>
<evidence type="ECO:0000256" key="1">
    <source>
        <dbReference type="SAM" id="MobiDB-lite"/>
    </source>
</evidence>
<feature type="region of interest" description="Disordered" evidence="1">
    <location>
        <begin position="30"/>
        <end position="78"/>
    </location>
</feature>
<dbReference type="PANTHER" id="PTHR46438">
    <property type="entry name" value="ALPHA/BETA-HYDROLASES SUPERFAMILY PROTEIN"/>
    <property type="match status" value="1"/>
</dbReference>
<dbReference type="Proteomes" id="UP000502706">
    <property type="component" value="Chromosome"/>
</dbReference>
<name>A0A6G8PUE8_9ACTN</name>
<dbReference type="Gene3D" id="3.40.50.1820">
    <property type="entry name" value="alpha/beta hydrolase"/>
    <property type="match status" value="1"/>
</dbReference>
<proteinExistence type="predicted"/>
<protein>
    <submittedName>
        <fullName evidence="3">Alpha/beta fold hydrolase</fullName>
    </submittedName>
</protein>
<dbReference type="GO" id="GO:0016787">
    <property type="term" value="F:hydrolase activity"/>
    <property type="evidence" value="ECO:0007669"/>
    <property type="project" value="UniProtKB-KW"/>
</dbReference>
<keyword evidence="4" id="KW-1185">Reference proteome</keyword>
<dbReference type="SUPFAM" id="SSF53474">
    <property type="entry name" value="alpha/beta-Hydrolases"/>
    <property type="match status" value="1"/>
</dbReference>
<dbReference type="InterPro" id="IPR029058">
    <property type="entry name" value="AB_hydrolase_fold"/>
</dbReference>
<dbReference type="Pfam" id="PF12697">
    <property type="entry name" value="Abhydrolase_6"/>
    <property type="match status" value="1"/>
</dbReference>
<dbReference type="AlphaFoldDB" id="A0A6G8PUE8"/>
<dbReference type="InterPro" id="IPR000073">
    <property type="entry name" value="AB_hydrolase_1"/>
</dbReference>
<dbReference type="PANTHER" id="PTHR46438:SF2">
    <property type="entry name" value="ALPHA_BETA-HYDROLASES SUPERFAMILY PROTEIN"/>
    <property type="match status" value="1"/>
</dbReference>
<organism evidence="3 4">
    <name type="scientific">Rubrobacter marinus</name>
    <dbReference type="NCBI Taxonomy" id="2653852"/>
    <lineage>
        <taxon>Bacteria</taxon>
        <taxon>Bacillati</taxon>
        <taxon>Actinomycetota</taxon>
        <taxon>Rubrobacteria</taxon>
        <taxon>Rubrobacterales</taxon>
        <taxon>Rubrobacteraceae</taxon>
        <taxon>Rubrobacter</taxon>
    </lineage>
</organism>
<sequence>MLFAKGWLSTAKIGSCRFLARGLGPGGALGHRPASPARGCGRGDEVAEGVGRRGASGRRARGGEPEAGEGRGAGAARGRGGALPLARGELAYAVAGEAGAPPVLLVHGVYAGASSFEFRRNFEALSRDFRVYAIDLLGCGASERPERGYGPDDVAEQVEGFARDVIGARTHLVASSLSAALIVPVAVRSPRLFGRLVLICPTGFGSLDRPSGRLGDAIHASFRAPVIGDGLYNAIVSKAGIRYYLGRIAYHDGGLVDEDLVWDYYRTGHQPGAKHLAAAFVSGKLNFGLKGLWSRVPQKTLLAWGQEARTTPLRQAEVFTRGNPRAELRVFRDAALLPHDERAEAFNEEVRRFLLGGKAAKAGQVGA</sequence>
<evidence type="ECO:0000313" key="3">
    <source>
        <dbReference type="EMBL" id="QIN77345.1"/>
    </source>
</evidence>
<evidence type="ECO:0000313" key="4">
    <source>
        <dbReference type="Proteomes" id="UP000502706"/>
    </source>
</evidence>
<accession>A0A6G8PUE8</accession>
<feature type="domain" description="AB hydrolase-1" evidence="2">
    <location>
        <begin position="103"/>
        <end position="348"/>
    </location>
</feature>
<dbReference type="KEGG" id="rmar:GBA65_01150"/>
<gene>
    <name evidence="3" type="ORF">GBA65_01150</name>
</gene>
<dbReference type="PRINTS" id="PR00111">
    <property type="entry name" value="ABHYDROLASE"/>
</dbReference>